<dbReference type="SUPFAM" id="SSF53633">
    <property type="entry name" value="Carbamate kinase-like"/>
    <property type="match status" value="1"/>
</dbReference>
<protein>
    <recommendedName>
        <fullName evidence="3 10">Isopentenyl phosphate kinase</fullName>
        <shortName evidence="10">IPK</shortName>
        <ecNumber evidence="2 10">2.7.4.26</ecNumber>
    </recommendedName>
</protein>
<keyword evidence="15" id="KW-1185">Reference proteome</keyword>
<dbReference type="PANTHER" id="PTHR43654:SF1">
    <property type="entry name" value="ISOPENTENYL PHOSPHATE KINASE"/>
    <property type="match status" value="1"/>
</dbReference>
<evidence type="ECO:0000256" key="9">
    <source>
        <dbReference type="ARBA" id="ARBA00049063"/>
    </source>
</evidence>
<evidence type="ECO:0000313" key="14">
    <source>
        <dbReference type="EMBL" id="SMD30611.1"/>
    </source>
</evidence>
<evidence type="ECO:0000256" key="4">
    <source>
        <dbReference type="ARBA" id="ARBA00022679"/>
    </source>
</evidence>
<feature type="domain" description="Aspartate/glutamate/uridylate kinase" evidence="13">
    <location>
        <begin position="1"/>
        <end position="221"/>
    </location>
</feature>
<evidence type="ECO:0000256" key="6">
    <source>
        <dbReference type="ARBA" id="ARBA00022777"/>
    </source>
</evidence>
<evidence type="ECO:0000256" key="12">
    <source>
        <dbReference type="PIRSR" id="PIRSR016496-2"/>
    </source>
</evidence>
<dbReference type="PIRSF" id="PIRSF016496">
    <property type="entry name" value="Kin_FomA"/>
    <property type="match status" value="1"/>
</dbReference>
<dbReference type="Gene3D" id="3.40.1160.10">
    <property type="entry name" value="Acetylglutamate kinase-like"/>
    <property type="match status" value="1"/>
</dbReference>
<dbReference type="PANTHER" id="PTHR43654">
    <property type="entry name" value="GLUTAMATE 5-KINASE"/>
    <property type="match status" value="1"/>
</dbReference>
<dbReference type="PRINTS" id="PR00474">
    <property type="entry name" value="GLU5KINASE"/>
</dbReference>
<dbReference type="EMBL" id="FWYE01000001">
    <property type="protein sequence ID" value="SMD30611.1"/>
    <property type="molecule type" value="Genomic_DNA"/>
</dbReference>
<keyword evidence="5 10" id="KW-0547">Nucleotide-binding</keyword>
<feature type="binding site" evidence="11">
    <location>
        <position position="45"/>
    </location>
    <ligand>
        <name>substrate</name>
    </ligand>
</feature>
<comment type="similarity">
    <text evidence="1 10">Belongs to the isopentenyl phosphate kinase family.</text>
</comment>
<name>A0A8G2FW89_PICTO</name>
<comment type="subunit">
    <text evidence="10">Homodimer.</text>
</comment>
<dbReference type="GO" id="GO:0102043">
    <property type="term" value="F:isopentenyl phosphate kinase activity"/>
    <property type="evidence" value="ECO:0007669"/>
    <property type="project" value="UniProtKB-EC"/>
</dbReference>
<keyword evidence="4 10" id="KW-0808">Transferase</keyword>
<sequence length="242" mass="27053">MIIVKLGGSVITDKSYYRKFRSGAVKKISKVLSDFNDIIIVHGGGSFGHIKAKEYGLPGKISVKTLSGMNVVHNDMLELNVKVSRILNENGIFNISIPIPAISRNGRIDYTSFIEYIKAGITPVSFGDIYVKNGTIGIYSGDNIVYDLSFIYKPDTVVFMSNVDGIFDKNPEIYKDARLLRNPDIELNFESKYNDVTGGMKSKLDVMKRIARLGVKVYLINGNYPERIYDLNNDDFIGSVIE</sequence>
<gene>
    <name evidence="14" type="ORF">SAMN02745355_0501</name>
</gene>
<dbReference type="EC" id="2.7.4.26" evidence="2 10"/>
<evidence type="ECO:0000256" key="7">
    <source>
        <dbReference type="ARBA" id="ARBA00022840"/>
    </source>
</evidence>
<dbReference type="RefSeq" id="WP_084272528.1">
    <property type="nucleotide sequence ID" value="NZ_FWYE01000001.1"/>
</dbReference>
<dbReference type="Proteomes" id="UP000192315">
    <property type="component" value="Unassembled WGS sequence"/>
</dbReference>
<comment type="function">
    <text evidence="10">Catalyzes the formation of isopentenyl diphosphate (IPP), the building block of all isoprenoids.</text>
</comment>
<feature type="binding site" evidence="11">
    <location>
        <position position="199"/>
    </location>
    <ligand>
        <name>ATP</name>
        <dbReference type="ChEBI" id="CHEBI:30616"/>
    </ligand>
</feature>
<dbReference type="GO" id="GO:0005524">
    <property type="term" value="F:ATP binding"/>
    <property type="evidence" value="ECO:0007669"/>
    <property type="project" value="UniProtKB-KW"/>
</dbReference>
<keyword evidence="8" id="KW-0414">Isoprene biosynthesis</keyword>
<feature type="binding site" evidence="11">
    <location>
        <position position="141"/>
    </location>
    <ligand>
        <name>substrate</name>
    </ligand>
</feature>
<comment type="caution">
    <text evidence="14">The sequence shown here is derived from an EMBL/GenBank/DDBJ whole genome shotgun (WGS) entry which is preliminary data.</text>
</comment>
<feature type="binding site" evidence="11">
    <location>
        <begin position="5"/>
        <end position="9"/>
    </location>
    <ligand>
        <name>ATP</name>
        <dbReference type="ChEBI" id="CHEBI:30616"/>
    </ligand>
</feature>
<evidence type="ECO:0000256" key="2">
    <source>
        <dbReference type="ARBA" id="ARBA00012908"/>
    </source>
</evidence>
<evidence type="ECO:0000256" key="11">
    <source>
        <dbReference type="PIRSR" id="PIRSR016496-1"/>
    </source>
</evidence>
<feature type="binding site" evidence="11">
    <location>
        <position position="203"/>
    </location>
    <ligand>
        <name>ATP</name>
        <dbReference type="ChEBI" id="CHEBI:30616"/>
    </ligand>
</feature>
<proteinExistence type="inferred from homology"/>
<accession>A0A8G2FW89</accession>
<reference evidence="14 15" key="1">
    <citation type="submission" date="2017-04" db="EMBL/GenBank/DDBJ databases">
        <authorList>
            <person name="Varghese N."/>
            <person name="Submissions S."/>
        </authorList>
    </citation>
    <scope>NUCLEOTIDE SEQUENCE [LARGE SCALE GENOMIC DNA]</scope>
    <source>
        <strain evidence="14 15">DSM 9789</strain>
    </source>
</reference>
<dbReference type="GO" id="GO:0005829">
    <property type="term" value="C:cytosol"/>
    <property type="evidence" value="ECO:0007669"/>
    <property type="project" value="TreeGrafter"/>
</dbReference>
<dbReference type="NCBIfam" id="NF040647">
    <property type="entry name" value="IPPK_Arch"/>
    <property type="match status" value="1"/>
</dbReference>
<dbReference type="CDD" id="cd04241">
    <property type="entry name" value="AAK_FomA-like"/>
    <property type="match status" value="1"/>
</dbReference>
<dbReference type="AlphaFoldDB" id="A0A8G2FW89"/>
<evidence type="ECO:0000256" key="1">
    <source>
        <dbReference type="ARBA" id="ARBA00010540"/>
    </source>
</evidence>
<evidence type="ECO:0000313" key="15">
    <source>
        <dbReference type="Proteomes" id="UP000192315"/>
    </source>
</evidence>
<evidence type="ECO:0000259" key="13">
    <source>
        <dbReference type="Pfam" id="PF00696"/>
    </source>
</evidence>
<evidence type="ECO:0000256" key="8">
    <source>
        <dbReference type="ARBA" id="ARBA00023229"/>
    </source>
</evidence>
<dbReference type="InterPro" id="IPR024192">
    <property type="entry name" value="Fosfomycin_R_FomA-type"/>
</dbReference>
<evidence type="ECO:0000256" key="5">
    <source>
        <dbReference type="ARBA" id="ARBA00022741"/>
    </source>
</evidence>
<keyword evidence="7 10" id="KW-0067">ATP-binding</keyword>
<feature type="binding site" evidence="11">
    <location>
        <position position="44"/>
    </location>
    <ligand>
        <name>substrate</name>
    </ligand>
</feature>
<evidence type="ECO:0000256" key="10">
    <source>
        <dbReference type="PIRNR" id="PIRNR016496"/>
    </source>
</evidence>
<dbReference type="Pfam" id="PF00696">
    <property type="entry name" value="AA_kinase"/>
    <property type="match status" value="1"/>
</dbReference>
<dbReference type="InterPro" id="IPR001048">
    <property type="entry name" value="Asp/Glu/Uridylate_kinase"/>
</dbReference>
<dbReference type="GO" id="GO:0016301">
    <property type="term" value="F:kinase activity"/>
    <property type="evidence" value="ECO:0007669"/>
    <property type="project" value="UniProtKB-KW"/>
</dbReference>
<dbReference type="InterPro" id="IPR001057">
    <property type="entry name" value="Glu/AcGlu_kinase"/>
</dbReference>
<evidence type="ECO:0000256" key="3">
    <source>
        <dbReference type="ARBA" id="ARBA00017267"/>
    </source>
</evidence>
<feature type="binding site" evidence="11">
    <location>
        <position position="49"/>
    </location>
    <ligand>
        <name>substrate</name>
    </ligand>
</feature>
<dbReference type="GO" id="GO:0016114">
    <property type="term" value="P:terpenoid biosynthetic process"/>
    <property type="evidence" value="ECO:0007669"/>
    <property type="project" value="TreeGrafter"/>
</dbReference>
<organism evidence="14 15">
    <name type="scientific">Picrophilus torridus (strain ATCC 700027 / DSM 9790 / JCM 10055 / NBRC 100828 / KAW 2/3)</name>
    <dbReference type="NCBI Taxonomy" id="1122961"/>
    <lineage>
        <taxon>Archaea</taxon>
        <taxon>Methanobacteriati</taxon>
        <taxon>Thermoplasmatota</taxon>
        <taxon>Thermoplasmata</taxon>
        <taxon>Thermoplasmatales</taxon>
        <taxon>Picrophilaceae</taxon>
        <taxon>Picrophilus</taxon>
    </lineage>
</organism>
<feature type="site" description="Transition state stabilizer" evidence="12">
    <location>
        <position position="14"/>
    </location>
</feature>
<keyword evidence="6 10" id="KW-0418">Kinase</keyword>
<dbReference type="InterPro" id="IPR036393">
    <property type="entry name" value="AceGlu_kinase-like_sf"/>
</dbReference>
<comment type="catalytic activity">
    <reaction evidence="9 10">
        <text>isopentenyl phosphate + ATP = isopentenyl diphosphate + ADP</text>
        <dbReference type="Rhea" id="RHEA:33963"/>
        <dbReference type="ChEBI" id="CHEBI:30616"/>
        <dbReference type="ChEBI" id="CHEBI:65078"/>
        <dbReference type="ChEBI" id="CHEBI:128769"/>
        <dbReference type="ChEBI" id="CHEBI:456216"/>
        <dbReference type="EC" id="2.7.4.26"/>
    </reaction>
</comment>